<dbReference type="InParanoid" id="A0A165PS52"/>
<gene>
    <name evidence="1" type="ORF">NEOLEDRAFT_1171982</name>
</gene>
<name>A0A165PS52_9AGAM</name>
<dbReference type="OrthoDB" id="2789563at2759"/>
<reference evidence="1 2" key="1">
    <citation type="journal article" date="2016" name="Mol. Biol. Evol.">
        <title>Comparative Genomics of Early-Diverging Mushroom-Forming Fungi Provides Insights into the Origins of Lignocellulose Decay Capabilities.</title>
        <authorList>
            <person name="Nagy L.G."/>
            <person name="Riley R."/>
            <person name="Tritt A."/>
            <person name="Adam C."/>
            <person name="Daum C."/>
            <person name="Floudas D."/>
            <person name="Sun H."/>
            <person name="Yadav J.S."/>
            <person name="Pangilinan J."/>
            <person name="Larsson K.H."/>
            <person name="Matsuura K."/>
            <person name="Barry K."/>
            <person name="Labutti K."/>
            <person name="Kuo R."/>
            <person name="Ohm R.A."/>
            <person name="Bhattacharya S.S."/>
            <person name="Shirouzu T."/>
            <person name="Yoshinaga Y."/>
            <person name="Martin F.M."/>
            <person name="Grigoriev I.V."/>
            <person name="Hibbett D.S."/>
        </authorList>
    </citation>
    <scope>NUCLEOTIDE SEQUENCE [LARGE SCALE GENOMIC DNA]</scope>
    <source>
        <strain evidence="1 2">HHB14362 ss-1</strain>
    </source>
</reference>
<dbReference type="AlphaFoldDB" id="A0A165PS52"/>
<evidence type="ECO:0000313" key="1">
    <source>
        <dbReference type="EMBL" id="KZT21416.1"/>
    </source>
</evidence>
<feature type="non-terminal residue" evidence="1">
    <location>
        <position position="198"/>
    </location>
</feature>
<proteinExistence type="predicted"/>
<evidence type="ECO:0000313" key="2">
    <source>
        <dbReference type="Proteomes" id="UP000076761"/>
    </source>
</evidence>
<accession>A0A165PS52</accession>
<dbReference type="Proteomes" id="UP000076761">
    <property type="component" value="Unassembled WGS sequence"/>
</dbReference>
<organism evidence="1 2">
    <name type="scientific">Neolentinus lepideus HHB14362 ss-1</name>
    <dbReference type="NCBI Taxonomy" id="1314782"/>
    <lineage>
        <taxon>Eukaryota</taxon>
        <taxon>Fungi</taxon>
        <taxon>Dikarya</taxon>
        <taxon>Basidiomycota</taxon>
        <taxon>Agaricomycotina</taxon>
        <taxon>Agaricomycetes</taxon>
        <taxon>Gloeophyllales</taxon>
        <taxon>Gloeophyllaceae</taxon>
        <taxon>Neolentinus</taxon>
    </lineage>
</organism>
<keyword evidence="2" id="KW-1185">Reference proteome</keyword>
<dbReference type="EMBL" id="KV425607">
    <property type="protein sequence ID" value="KZT21416.1"/>
    <property type="molecule type" value="Genomic_DNA"/>
</dbReference>
<protein>
    <submittedName>
        <fullName evidence="1">Uncharacterized protein</fullName>
    </submittedName>
</protein>
<sequence>MSAKYIPPAQRGERRWGGSMVVYSLYDICRVIPGDTNHTFTRRCLSQEDSEACFQKNLSAERVLNDPVELEVYGDSEKLPEPPTRLYSNEIGRIMVHEGAHINPPNELWTRNNIKYLEENKGKPIPLFREAPFYSSRKGEQKKFEFKGHYEIIDFNVYHDGKEVREFVLGRRDSRRVKPAETWGQALNDTWAKVELRP</sequence>